<evidence type="ECO:0000256" key="3">
    <source>
        <dbReference type="ARBA" id="ARBA00022729"/>
    </source>
</evidence>
<gene>
    <name evidence="7" type="ORF">DS2_15884</name>
</gene>
<evidence type="ECO:0000256" key="1">
    <source>
        <dbReference type="ARBA" id="ARBA00004418"/>
    </source>
</evidence>
<name>W7Q7H8_9ALTE</name>
<evidence type="ECO:0000256" key="5">
    <source>
        <dbReference type="PIRNR" id="PIRNR019574"/>
    </source>
</evidence>
<dbReference type="Proteomes" id="UP000019276">
    <property type="component" value="Unassembled WGS sequence"/>
</dbReference>
<protein>
    <recommendedName>
        <fullName evidence="5">Putrescine-binding periplasmic protein</fullName>
    </recommendedName>
</protein>
<dbReference type="InterPro" id="IPR001188">
    <property type="entry name" value="Sperm_putr-bd"/>
</dbReference>
<evidence type="ECO:0000313" key="8">
    <source>
        <dbReference type="Proteomes" id="UP000019276"/>
    </source>
</evidence>
<dbReference type="InterPro" id="IPR006059">
    <property type="entry name" value="SBP"/>
</dbReference>
<dbReference type="PANTHER" id="PTHR30222">
    <property type="entry name" value="SPERMIDINE/PUTRESCINE-BINDING PERIPLASMIC PROTEIN"/>
    <property type="match status" value="1"/>
</dbReference>
<dbReference type="PIRSF" id="PIRSF019574">
    <property type="entry name" value="Periplasmic_polyamine_BP"/>
    <property type="match status" value="1"/>
</dbReference>
<dbReference type="PATRIC" id="fig|1328313.3.peg.3245"/>
<comment type="subcellular location">
    <subcellularLocation>
        <location evidence="1 5">Periplasm</location>
    </subcellularLocation>
</comment>
<dbReference type="PANTHER" id="PTHR30222:SF17">
    <property type="entry name" value="SPERMIDINE_PUTRESCINE-BINDING PERIPLASMIC PROTEIN"/>
    <property type="match status" value="1"/>
</dbReference>
<dbReference type="Gene3D" id="3.40.190.10">
    <property type="entry name" value="Periplasmic binding protein-like II"/>
    <property type="match status" value="2"/>
</dbReference>
<comment type="function">
    <text evidence="5">Required for the activity of the bacterial periplasmic transport system of putrescine.</text>
</comment>
<keyword evidence="3" id="KW-0732">Signal</keyword>
<keyword evidence="2 5" id="KW-0813">Transport</keyword>
<keyword evidence="4 5" id="KW-0574">Periplasm</keyword>
<evidence type="ECO:0000256" key="2">
    <source>
        <dbReference type="ARBA" id="ARBA00022448"/>
    </source>
</evidence>
<reference evidence="7 8" key="1">
    <citation type="journal article" date="2014" name="Genome Announc.">
        <title>Draft Genome Sequence of the Agar-Degrading Bacterium Catenovulum sp. Strain DS-2, Isolated from Intestines of Haliotis diversicolor.</title>
        <authorList>
            <person name="Shan D."/>
            <person name="Li X."/>
            <person name="Gu Z."/>
            <person name="Wei G."/>
            <person name="Gao Z."/>
            <person name="Shao Z."/>
        </authorList>
    </citation>
    <scope>NUCLEOTIDE SEQUENCE [LARGE SCALE GENOMIC DNA]</scope>
    <source>
        <strain evidence="7 8">DS-2</strain>
    </source>
</reference>
<dbReference type="GO" id="GO:0015846">
    <property type="term" value="P:polyamine transport"/>
    <property type="evidence" value="ECO:0007669"/>
    <property type="project" value="InterPro"/>
</dbReference>
<dbReference type="RefSeq" id="WP_035015863.1">
    <property type="nucleotide sequence ID" value="NZ_ARZY01000038.1"/>
</dbReference>
<feature type="binding site" evidence="6">
    <location>
        <position position="45"/>
    </location>
    <ligand>
        <name>spermidine</name>
        <dbReference type="ChEBI" id="CHEBI:57834"/>
    </ligand>
</feature>
<dbReference type="GO" id="GO:0019808">
    <property type="term" value="F:polyamine binding"/>
    <property type="evidence" value="ECO:0007669"/>
    <property type="project" value="InterPro"/>
</dbReference>
<proteinExistence type="inferred from homology"/>
<organism evidence="7 8">
    <name type="scientific">Catenovulum agarivorans DS-2</name>
    <dbReference type="NCBI Taxonomy" id="1328313"/>
    <lineage>
        <taxon>Bacteria</taxon>
        <taxon>Pseudomonadati</taxon>
        <taxon>Pseudomonadota</taxon>
        <taxon>Gammaproteobacteria</taxon>
        <taxon>Alteromonadales</taxon>
        <taxon>Alteromonadaceae</taxon>
        <taxon>Catenovulum</taxon>
    </lineage>
</organism>
<dbReference type="eggNOG" id="COG0687">
    <property type="taxonomic scope" value="Bacteria"/>
</dbReference>
<evidence type="ECO:0000256" key="4">
    <source>
        <dbReference type="ARBA" id="ARBA00022764"/>
    </source>
</evidence>
<dbReference type="EMBL" id="ARZY01000038">
    <property type="protein sequence ID" value="EWH08729.1"/>
    <property type="molecule type" value="Genomic_DNA"/>
</dbReference>
<dbReference type="STRING" id="1328313.DS2_15884"/>
<dbReference type="GO" id="GO:0042597">
    <property type="term" value="C:periplasmic space"/>
    <property type="evidence" value="ECO:0007669"/>
    <property type="project" value="UniProtKB-SubCell"/>
</dbReference>
<evidence type="ECO:0000313" key="7">
    <source>
        <dbReference type="EMBL" id="EWH08729.1"/>
    </source>
</evidence>
<accession>W7Q7H8</accession>
<sequence>MKKLLSVMMAAVIGATACSEKPASEQTAAAKAKPQEKVVIYNWTEYIPADVLAQFTEETGIEVEYATYESNEAMYAKIKLLKGEGYDIAVPSTFYVEKMREEGLLQPIQTAKLSNYANLDENMLNKDYDPNNQFSIPYLWGSTAIAVNSEVIDPALITSWQDLWRPEVAGELMLMDDVRDIMGVGLAVKGFDDNTTNEAEIEAAYMALQSLWSGVKMINSDSPKTPLIQGNVNIGVMWNGEAYMAQQEMPSIEFIYPSEGAIVWVDSFVIPKGAANVENAHKFIDFMLRAESAKAAIEELGYAAPNKAAMELLAPELRNNKIIFPDAEDIQKGRIHKDLGESILVFEKYWEKLKAGV</sequence>
<comment type="caution">
    <text evidence="7">The sequence shown here is derived from an EMBL/GenBank/DDBJ whole genome shotgun (WGS) entry which is preliminary data.</text>
</comment>
<evidence type="ECO:0000256" key="6">
    <source>
        <dbReference type="PIRSR" id="PIRSR019574-1"/>
    </source>
</evidence>
<dbReference type="AlphaFoldDB" id="W7Q7H8"/>
<comment type="similarity">
    <text evidence="5">Belongs to the bacterial solute-binding protein PotD/PotF family.</text>
</comment>
<dbReference type="SUPFAM" id="SSF53850">
    <property type="entry name" value="Periplasmic binding protein-like II"/>
    <property type="match status" value="1"/>
</dbReference>
<keyword evidence="8" id="KW-1185">Reference proteome</keyword>
<dbReference type="OrthoDB" id="9769319at2"/>
<dbReference type="Pfam" id="PF13416">
    <property type="entry name" value="SBP_bac_8"/>
    <property type="match status" value="1"/>
</dbReference>
<dbReference type="PROSITE" id="PS51257">
    <property type="entry name" value="PROKAR_LIPOPROTEIN"/>
    <property type="match status" value="1"/>
</dbReference>
<dbReference type="PRINTS" id="PR00909">
    <property type="entry name" value="SPERMDNBNDNG"/>
</dbReference>